<accession>A0A1N7B0W0</accession>
<dbReference type="EMBL" id="FTNI01000009">
    <property type="protein sequence ID" value="SIR44954.1"/>
    <property type="molecule type" value="Genomic_DNA"/>
</dbReference>
<dbReference type="PROSITE" id="PS50931">
    <property type="entry name" value="HTH_LYSR"/>
    <property type="match status" value="1"/>
</dbReference>
<dbReference type="Proteomes" id="UP000186096">
    <property type="component" value="Unassembled WGS sequence"/>
</dbReference>
<gene>
    <name evidence="6" type="ORF">SAMN05421833_10981</name>
</gene>
<reference evidence="7" key="1">
    <citation type="submission" date="2017-01" db="EMBL/GenBank/DDBJ databases">
        <authorList>
            <person name="Varghese N."/>
            <person name="Submissions S."/>
        </authorList>
    </citation>
    <scope>NUCLEOTIDE SEQUENCE [LARGE SCALE GENOMIC DNA]</scope>
    <source>
        <strain evidence="7">ATCC 12950</strain>
    </source>
</reference>
<keyword evidence="4" id="KW-0804">Transcription</keyword>
<evidence type="ECO:0000313" key="6">
    <source>
        <dbReference type="EMBL" id="SIR44954.1"/>
    </source>
</evidence>
<keyword evidence="7" id="KW-1185">Reference proteome</keyword>
<evidence type="ECO:0000313" key="7">
    <source>
        <dbReference type="Proteomes" id="UP000186096"/>
    </source>
</evidence>
<dbReference type="SUPFAM" id="SSF53850">
    <property type="entry name" value="Periplasmic binding protein-like II"/>
    <property type="match status" value="1"/>
</dbReference>
<organism evidence="6 7">
    <name type="scientific">Microbispora rosea</name>
    <dbReference type="NCBI Taxonomy" id="58117"/>
    <lineage>
        <taxon>Bacteria</taxon>
        <taxon>Bacillati</taxon>
        <taxon>Actinomycetota</taxon>
        <taxon>Actinomycetes</taxon>
        <taxon>Streptosporangiales</taxon>
        <taxon>Streptosporangiaceae</taxon>
        <taxon>Microbispora</taxon>
    </lineage>
</organism>
<dbReference type="PRINTS" id="PR00039">
    <property type="entry name" value="HTHLYSR"/>
</dbReference>
<dbReference type="FunFam" id="1.10.10.10:FF:000001">
    <property type="entry name" value="LysR family transcriptional regulator"/>
    <property type="match status" value="1"/>
</dbReference>
<dbReference type="Pfam" id="PF03466">
    <property type="entry name" value="LysR_substrate"/>
    <property type="match status" value="1"/>
</dbReference>
<sequence length="280" mass="28668">MDPHLLSTFVTVVAEGSFSAAADRLGYTQPAVSQQIAALEADLGVPLLTRRPVRPTRAGERLLEHAGPLLLRLRAARADVARLSAQPRALTVAAGPLALTADTAAALAGVTTLRIAGAATAVALVASGEADLALADGPAAPSDPLNLPDTGPLTTVGVREEELVVVLPEGHPLAGRPGLRLDDLADALWVDAPEVMPLDRLRAVARLDGLRPGIRYEGHDPAVAARLAAAGHGLTLLPASAAPCGVRVPLVAPRIVHRVELVHAALPPGPAAEVVRALTS</sequence>
<feature type="domain" description="HTH lysR-type" evidence="5">
    <location>
        <begin position="1"/>
        <end position="56"/>
    </location>
</feature>
<protein>
    <submittedName>
        <fullName evidence="6">DNA-binding transcriptional regulator, LysR family</fullName>
    </submittedName>
</protein>
<dbReference type="InterPro" id="IPR036388">
    <property type="entry name" value="WH-like_DNA-bd_sf"/>
</dbReference>
<keyword evidence="3 6" id="KW-0238">DNA-binding</keyword>
<evidence type="ECO:0000256" key="4">
    <source>
        <dbReference type="ARBA" id="ARBA00023163"/>
    </source>
</evidence>
<evidence type="ECO:0000256" key="3">
    <source>
        <dbReference type="ARBA" id="ARBA00023125"/>
    </source>
</evidence>
<dbReference type="GO" id="GO:0003700">
    <property type="term" value="F:DNA-binding transcription factor activity"/>
    <property type="evidence" value="ECO:0007669"/>
    <property type="project" value="InterPro"/>
</dbReference>
<dbReference type="Gene3D" id="1.10.10.10">
    <property type="entry name" value="Winged helix-like DNA-binding domain superfamily/Winged helix DNA-binding domain"/>
    <property type="match status" value="1"/>
</dbReference>
<dbReference type="SUPFAM" id="SSF46785">
    <property type="entry name" value="Winged helix' DNA-binding domain"/>
    <property type="match status" value="1"/>
</dbReference>
<name>A0A1N7B0W0_9ACTN</name>
<dbReference type="GO" id="GO:0000976">
    <property type="term" value="F:transcription cis-regulatory region binding"/>
    <property type="evidence" value="ECO:0007669"/>
    <property type="project" value="TreeGrafter"/>
</dbReference>
<dbReference type="AlphaFoldDB" id="A0A1N7B0W0"/>
<dbReference type="Gene3D" id="3.40.190.10">
    <property type="entry name" value="Periplasmic binding protein-like II"/>
    <property type="match status" value="2"/>
</dbReference>
<dbReference type="OrthoDB" id="4131546at2"/>
<dbReference type="CDD" id="cd05466">
    <property type="entry name" value="PBP2_LTTR_substrate"/>
    <property type="match status" value="1"/>
</dbReference>
<evidence type="ECO:0000256" key="1">
    <source>
        <dbReference type="ARBA" id="ARBA00009437"/>
    </source>
</evidence>
<dbReference type="PANTHER" id="PTHR30126:SF39">
    <property type="entry name" value="HTH-TYPE TRANSCRIPTIONAL REGULATOR CYSL"/>
    <property type="match status" value="1"/>
</dbReference>
<evidence type="ECO:0000259" key="5">
    <source>
        <dbReference type="PROSITE" id="PS50931"/>
    </source>
</evidence>
<evidence type="ECO:0000256" key="2">
    <source>
        <dbReference type="ARBA" id="ARBA00023015"/>
    </source>
</evidence>
<dbReference type="InterPro" id="IPR005119">
    <property type="entry name" value="LysR_subst-bd"/>
</dbReference>
<dbReference type="InterPro" id="IPR000847">
    <property type="entry name" value="LysR_HTH_N"/>
</dbReference>
<dbReference type="RefSeq" id="WP_076435025.1">
    <property type="nucleotide sequence ID" value="NZ_FTNI01000009.1"/>
</dbReference>
<dbReference type="InterPro" id="IPR036390">
    <property type="entry name" value="WH_DNA-bd_sf"/>
</dbReference>
<dbReference type="PANTHER" id="PTHR30126">
    <property type="entry name" value="HTH-TYPE TRANSCRIPTIONAL REGULATOR"/>
    <property type="match status" value="1"/>
</dbReference>
<keyword evidence="2" id="KW-0805">Transcription regulation</keyword>
<proteinExistence type="inferred from homology"/>
<comment type="similarity">
    <text evidence="1">Belongs to the LysR transcriptional regulatory family.</text>
</comment>
<dbReference type="Pfam" id="PF00126">
    <property type="entry name" value="HTH_1"/>
    <property type="match status" value="1"/>
</dbReference>
<dbReference type="STRING" id="58117.SAMN05421833_10981"/>